<dbReference type="InterPro" id="IPR036271">
    <property type="entry name" value="Tet_transcr_reg_TetR-rel_C_sf"/>
</dbReference>
<keyword evidence="4" id="KW-0804">Transcription</keyword>
<dbReference type="InterPro" id="IPR001647">
    <property type="entry name" value="HTH_TetR"/>
</dbReference>
<keyword evidence="2" id="KW-0805">Transcription regulation</keyword>
<sequence>MHNTVIESLKKKGSGTTGKGVERAQAILSAAREIFATEGYAGLSMRSVAARVNVSLSTVQHYYQDKDTLVEAVLLYMMDDYRVAIEQLSETMVEQTKLERLIAAMDLFLAEVRRPDVAGVFMEIWSLANRNPVAAKILDRVRVREQKEFMRLIAGLTPHLSELDYELRAALMIAQIEGLTIQLSRQSFGHWTHEQLVLAARDALVRLATLPIN</sequence>
<evidence type="ECO:0000256" key="3">
    <source>
        <dbReference type="ARBA" id="ARBA00023125"/>
    </source>
</evidence>
<feature type="DNA-binding region" description="H-T-H motif" evidence="5">
    <location>
        <begin position="44"/>
        <end position="63"/>
    </location>
</feature>
<evidence type="ECO:0000256" key="1">
    <source>
        <dbReference type="ARBA" id="ARBA00022491"/>
    </source>
</evidence>
<dbReference type="Proteomes" id="UP000253940">
    <property type="component" value="Chromosome"/>
</dbReference>
<keyword evidence="3 5" id="KW-0238">DNA-binding</keyword>
<dbReference type="SUPFAM" id="SSF46689">
    <property type="entry name" value="Homeodomain-like"/>
    <property type="match status" value="1"/>
</dbReference>
<evidence type="ECO:0000256" key="4">
    <source>
        <dbReference type="ARBA" id="ARBA00023163"/>
    </source>
</evidence>
<dbReference type="GO" id="GO:0003700">
    <property type="term" value="F:DNA-binding transcription factor activity"/>
    <property type="evidence" value="ECO:0007669"/>
    <property type="project" value="TreeGrafter"/>
</dbReference>
<dbReference type="InterPro" id="IPR039538">
    <property type="entry name" value="BetI_C"/>
</dbReference>
<dbReference type="PRINTS" id="PR00455">
    <property type="entry name" value="HTHTETR"/>
</dbReference>
<dbReference type="OrthoDB" id="9809772at2"/>
<reference evidence="7 8" key="1">
    <citation type="submission" date="2018-07" db="EMBL/GenBank/DDBJ databases">
        <title>Genome sequencing of Moraxellaceae gen. HYN0046.</title>
        <authorList>
            <person name="Kim M."/>
            <person name="Yi H."/>
        </authorList>
    </citation>
    <scope>NUCLEOTIDE SEQUENCE [LARGE SCALE GENOMIC DNA]</scope>
    <source>
        <strain evidence="7 8">HYN0046</strain>
    </source>
</reference>
<dbReference type="Pfam" id="PF00440">
    <property type="entry name" value="TetR_N"/>
    <property type="match status" value="1"/>
</dbReference>
<evidence type="ECO:0000259" key="6">
    <source>
        <dbReference type="PROSITE" id="PS50977"/>
    </source>
</evidence>
<evidence type="ECO:0000256" key="2">
    <source>
        <dbReference type="ARBA" id="ARBA00023015"/>
    </source>
</evidence>
<organism evidence="7 8">
    <name type="scientific">Aquirhabdus parva</name>
    <dbReference type="NCBI Taxonomy" id="2283318"/>
    <lineage>
        <taxon>Bacteria</taxon>
        <taxon>Pseudomonadati</taxon>
        <taxon>Pseudomonadota</taxon>
        <taxon>Gammaproteobacteria</taxon>
        <taxon>Moraxellales</taxon>
        <taxon>Moraxellaceae</taxon>
        <taxon>Aquirhabdus</taxon>
    </lineage>
</organism>
<dbReference type="Gene3D" id="1.10.357.10">
    <property type="entry name" value="Tetracycline Repressor, domain 2"/>
    <property type="match status" value="1"/>
</dbReference>
<keyword evidence="1" id="KW-0678">Repressor</keyword>
<dbReference type="Pfam" id="PF13977">
    <property type="entry name" value="TetR_C_6"/>
    <property type="match status" value="1"/>
</dbReference>
<dbReference type="SUPFAM" id="SSF48498">
    <property type="entry name" value="Tetracyclin repressor-like, C-terminal domain"/>
    <property type="match status" value="1"/>
</dbReference>
<dbReference type="InterPro" id="IPR009057">
    <property type="entry name" value="Homeodomain-like_sf"/>
</dbReference>
<dbReference type="GO" id="GO:0000976">
    <property type="term" value="F:transcription cis-regulatory region binding"/>
    <property type="evidence" value="ECO:0007669"/>
    <property type="project" value="TreeGrafter"/>
</dbReference>
<dbReference type="PANTHER" id="PTHR30055">
    <property type="entry name" value="HTH-TYPE TRANSCRIPTIONAL REGULATOR RUTR"/>
    <property type="match status" value="1"/>
</dbReference>
<dbReference type="InterPro" id="IPR050109">
    <property type="entry name" value="HTH-type_TetR-like_transc_reg"/>
</dbReference>
<keyword evidence="8" id="KW-1185">Reference proteome</keyword>
<gene>
    <name evidence="7" type="ORF">HYN46_05980</name>
</gene>
<accession>A0A345P560</accession>
<feature type="domain" description="HTH tetR-type" evidence="6">
    <location>
        <begin position="21"/>
        <end position="81"/>
    </location>
</feature>
<dbReference type="PROSITE" id="PS50977">
    <property type="entry name" value="HTH_TETR_2"/>
    <property type="match status" value="1"/>
</dbReference>
<dbReference type="KEGG" id="mbah:HYN46_05980"/>
<dbReference type="PANTHER" id="PTHR30055:SF234">
    <property type="entry name" value="HTH-TYPE TRANSCRIPTIONAL REGULATOR BETI"/>
    <property type="match status" value="1"/>
</dbReference>
<dbReference type="RefSeq" id="WP_114898529.1">
    <property type="nucleotide sequence ID" value="NZ_CP031222.1"/>
</dbReference>
<evidence type="ECO:0000313" key="7">
    <source>
        <dbReference type="EMBL" id="AXI02419.1"/>
    </source>
</evidence>
<dbReference type="AlphaFoldDB" id="A0A345P560"/>
<name>A0A345P560_9GAMM</name>
<protein>
    <submittedName>
        <fullName evidence="7">TetR family transcriptional regulator</fullName>
    </submittedName>
</protein>
<evidence type="ECO:0000256" key="5">
    <source>
        <dbReference type="PROSITE-ProRule" id="PRU00335"/>
    </source>
</evidence>
<proteinExistence type="predicted"/>
<dbReference type="EMBL" id="CP031222">
    <property type="protein sequence ID" value="AXI02419.1"/>
    <property type="molecule type" value="Genomic_DNA"/>
</dbReference>
<evidence type="ECO:0000313" key="8">
    <source>
        <dbReference type="Proteomes" id="UP000253940"/>
    </source>
</evidence>